<dbReference type="InterPro" id="IPR027417">
    <property type="entry name" value="P-loop_NTPase"/>
</dbReference>
<proteinExistence type="predicted"/>
<feature type="repeat" description="WD" evidence="3">
    <location>
        <begin position="937"/>
        <end position="959"/>
    </location>
</feature>
<dbReference type="RefSeq" id="WP_110988201.1">
    <property type="nucleotide sequence ID" value="NZ_CAWNWM010000019.1"/>
</dbReference>
<evidence type="ECO:0000256" key="3">
    <source>
        <dbReference type="PROSITE-ProRule" id="PRU00221"/>
    </source>
</evidence>
<evidence type="ECO:0000256" key="1">
    <source>
        <dbReference type="ARBA" id="ARBA00022574"/>
    </source>
</evidence>
<feature type="repeat" description="WD" evidence="3">
    <location>
        <begin position="636"/>
        <end position="667"/>
    </location>
</feature>
<comment type="caution">
    <text evidence="4">The sequence shown here is derived from an EMBL/GenBank/DDBJ whole genome shotgun (WGS) entry which is preliminary data.</text>
</comment>
<gene>
    <name evidence="4" type="ORF">C1752_07255</name>
</gene>
<dbReference type="InterPro" id="IPR001680">
    <property type="entry name" value="WD40_rpt"/>
</dbReference>
<keyword evidence="2" id="KW-0677">Repeat</keyword>
<sequence>MRYQIGGSLTANAPSYIARQADEDLYEALRQNSFCYVLNARQMGKSSLLVNTRHRLQQQGYRCAVIDMTNLGSENISPLQWYKGIIKDLCRSFKLRKVFDFQSWWQEEADISLLQRFSRFIGDVLLPQFPDQNLVIFIDEIDSILSLPFSVDDFFALIRFCYNQRAIDPSYERINFAIFGVATPSDLICDRNRTPFNIGTSIHLSGFTLEQSQTLAQTLPLYKGSNSEILKAVLHWTNGQPFLTQKLCQLVIQSSQDAVSGGLSIPPGTESYWVEQIVQQHIISEWESQDEPEHLRTIRNRVLMDQGAVGRRLGLYQQIRQGKTVPSDDSRDQVELVLSGLVIRSYGQLQVKNEIYAAVFDLTWVENQLAQLRPYARLLATWVESAKTDESRLLRGQALKDAQLWSQGKRLSDLDYQFLADSVECDRNQVQQALEADRVKAIEAQLIQEKRVVKQQRRFSVLLTLAFLGALGLGGATFLQNRQARRHAQTARVSEVKALMSSAEGNFDSHRQLEALTLAISATRKAQLLKDKPLQQQSQTVLRQTLYGLEEANRLPTVTGARAVSTSPDGQFIVSGLSNGLIYLWRQDGTVVKTWTGHSSRINDITFSPDQQYILTASADRTVKMWRLDGTLIRTFSGHREGVTGVQISPDGTLIASSSSKQGIKLWGVDGTLVQDIPKKGAAGFSPDSQWFVTSGKNHPLQIWGRDGKLNKTLPHVGRPIHRLTVSPDGQLIAAACIDKTVRLIHIDGRSYKTFTGHQALVRDVTFSPDGQQVASVAGDKTVKVWQTHGELLKTFEGHRASVWSIDFTPDGRQIASASEDGTVRLWQLQNPLLTQLVGNTDFIPNLAMSADGRSVATVGPGSGILLWKQGPKGKFSPLPYLHIKGPKAHRAPIHGVAFTPDGKQFVTVARDGLAKFWDLNGTLLQTLKVDKPLWRVAFSADGERVAIATSDKTVKLWQRNQQGQFPNQPTQVLKGHTAMLRTVTFNDRDDLLASGSADTTAKIWHRDGSLKATLKGHTDTVRGLAFSPTSPHLISASNDNTLKLWQLDGTLVRTFIGHDSSVRDVAFHPDGKLLASASMDGTVKVWRTDGTLLRSLTHDAAVRSLTFSPDGQTIISAGEDQTVHLWNWSKIKALDELNYACTWAHNYLAHNLKDEQSNLCPSSSEGN</sequence>
<keyword evidence="1 3" id="KW-0853">WD repeat</keyword>
<dbReference type="CDD" id="cd00200">
    <property type="entry name" value="WD40"/>
    <property type="match status" value="2"/>
</dbReference>
<organism evidence="4 5">
    <name type="scientific">Acaryochloris thomasi RCC1774</name>
    <dbReference type="NCBI Taxonomy" id="1764569"/>
    <lineage>
        <taxon>Bacteria</taxon>
        <taxon>Bacillati</taxon>
        <taxon>Cyanobacteriota</taxon>
        <taxon>Cyanophyceae</taxon>
        <taxon>Acaryochloridales</taxon>
        <taxon>Acaryochloridaceae</taxon>
        <taxon>Acaryochloris</taxon>
        <taxon>Acaryochloris thomasi</taxon>
    </lineage>
</organism>
<dbReference type="Gene3D" id="3.40.50.300">
    <property type="entry name" value="P-loop containing nucleotide triphosphate hydrolases"/>
    <property type="match status" value="1"/>
</dbReference>
<feature type="repeat" description="WD" evidence="3">
    <location>
        <begin position="974"/>
        <end position="1005"/>
    </location>
</feature>
<dbReference type="PRINTS" id="PR00320">
    <property type="entry name" value="GPROTEINBRPT"/>
</dbReference>
<feature type="repeat" description="WD" evidence="3">
    <location>
        <begin position="595"/>
        <end position="629"/>
    </location>
</feature>
<dbReference type="EMBL" id="PQWO01000019">
    <property type="protein sequence ID" value="PZD71246.1"/>
    <property type="molecule type" value="Genomic_DNA"/>
</dbReference>
<dbReference type="AlphaFoldDB" id="A0A2W1JBF9"/>
<dbReference type="Gene3D" id="2.130.10.10">
    <property type="entry name" value="YVTN repeat-like/Quinoprotein amine dehydrogenase"/>
    <property type="match status" value="4"/>
</dbReference>
<feature type="repeat" description="WD" evidence="3">
    <location>
        <begin position="755"/>
        <end position="787"/>
    </location>
</feature>
<feature type="repeat" description="WD" evidence="3">
    <location>
        <begin position="1015"/>
        <end position="1049"/>
    </location>
</feature>
<accession>A0A2W1JBF9</accession>
<name>A0A2W1JBF9_9CYAN</name>
<dbReference type="OrthoDB" id="434800at2"/>
<protein>
    <submittedName>
        <fullName evidence="4">Uncharacterized protein</fullName>
    </submittedName>
</protein>
<dbReference type="Proteomes" id="UP000248857">
    <property type="component" value="Unassembled WGS sequence"/>
</dbReference>
<dbReference type="SUPFAM" id="SSF50978">
    <property type="entry name" value="WD40 repeat-like"/>
    <property type="match status" value="3"/>
</dbReference>
<reference evidence="4 5" key="1">
    <citation type="journal article" date="2018" name="Sci. Rep.">
        <title>A novel species of the marine cyanobacterium Acaryochloris with a unique pigment content and lifestyle.</title>
        <authorList>
            <person name="Partensky F."/>
            <person name="Six C."/>
            <person name="Ratin M."/>
            <person name="Garczarek L."/>
            <person name="Vaulot D."/>
            <person name="Probert I."/>
            <person name="Calteau A."/>
            <person name="Gourvil P."/>
            <person name="Marie D."/>
            <person name="Grebert T."/>
            <person name="Bouchier C."/>
            <person name="Le Panse S."/>
            <person name="Gachenot M."/>
            <person name="Rodriguez F."/>
            <person name="Garrido J.L."/>
        </authorList>
    </citation>
    <scope>NUCLEOTIDE SEQUENCE [LARGE SCALE GENOMIC DNA]</scope>
    <source>
        <strain evidence="4 5">RCC1774</strain>
    </source>
</reference>
<keyword evidence="5" id="KW-1185">Reference proteome</keyword>
<feature type="repeat" description="WD" evidence="3">
    <location>
        <begin position="1056"/>
        <end position="1087"/>
    </location>
</feature>
<dbReference type="SUPFAM" id="SSF52540">
    <property type="entry name" value="P-loop containing nucleoside triphosphate hydrolases"/>
    <property type="match status" value="1"/>
</dbReference>
<dbReference type="Pfam" id="PF14516">
    <property type="entry name" value="AAA_35"/>
    <property type="match status" value="1"/>
</dbReference>
<evidence type="ECO:0000313" key="5">
    <source>
        <dbReference type="Proteomes" id="UP000248857"/>
    </source>
</evidence>
<feature type="repeat" description="WD" evidence="3">
    <location>
        <begin position="1096"/>
        <end position="1128"/>
    </location>
</feature>
<feature type="repeat" description="WD" evidence="3">
    <location>
        <begin position="796"/>
        <end position="831"/>
    </location>
</feature>
<dbReference type="PANTHER" id="PTHR19879:SF9">
    <property type="entry name" value="TRANSCRIPTION INITIATION FACTOR TFIID SUBUNIT 5"/>
    <property type="match status" value="1"/>
</dbReference>
<evidence type="ECO:0000256" key="2">
    <source>
        <dbReference type="ARBA" id="ARBA00022737"/>
    </source>
</evidence>
<dbReference type="PANTHER" id="PTHR19879">
    <property type="entry name" value="TRANSCRIPTION INITIATION FACTOR TFIID"/>
    <property type="match status" value="1"/>
</dbReference>
<dbReference type="SMART" id="SM00320">
    <property type="entry name" value="WD40"/>
    <property type="match status" value="14"/>
</dbReference>
<dbReference type="Pfam" id="PF00400">
    <property type="entry name" value="WD40"/>
    <property type="match status" value="12"/>
</dbReference>
<evidence type="ECO:0000313" key="4">
    <source>
        <dbReference type="EMBL" id="PZD71246.1"/>
    </source>
</evidence>
<feature type="repeat" description="WD" evidence="3">
    <location>
        <begin position="887"/>
        <end position="921"/>
    </location>
</feature>
<dbReference type="InterPro" id="IPR020472">
    <property type="entry name" value="WD40_PAC1"/>
</dbReference>
<dbReference type="InterPro" id="IPR015943">
    <property type="entry name" value="WD40/YVTN_repeat-like_dom_sf"/>
</dbReference>
<dbReference type="PROSITE" id="PS50294">
    <property type="entry name" value="WD_REPEATS_REGION"/>
    <property type="match status" value="9"/>
</dbReference>
<dbReference type="InterPro" id="IPR036322">
    <property type="entry name" value="WD40_repeat_dom_sf"/>
</dbReference>
<dbReference type="PROSITE" id="PS50082">
    <property type="entry name" value="WD_REPEATS_2"/>
    <property type="match status" value="10"/>
</dbReference>